<feature type="non-terminal residue" evidence="3">
    <location>
        <position position="1"/>
    </location>
</feature>
<evidence type="ECO:0000256" key="2">
    <source>
        <dbReference type="SAM" id="Phobius"/>
    </source>
</evidence>
<keyword evidence="4" id="KW-1185">Reference proteome</keyword>
<dbReference type="AlphaFoldDB" id="A0A7J9I8L4"/>
<evidence type="ECO:0000313" key="4">
    <source>
        <dbReference type="Proteomes" id="UP000593560"/>
    </source>
</evidence>
<dbReference type="EMBL" id="JABFAD010236435">
    <property type="protein sequence ID" value="MBA0818248.1"/>
    <property type="molecule type" value="Genomic_DNA"/>
</dbReference>
<gene>
    <name evidence="3" type="ORF">Gohar_021431</name>
</gene>
<accession>A0A7J9I8L4</accession>
<keyword evidence="2" id="KW-0812">Transmembrane</keyword>
<organism evidence="3 4">
    <name type="scientific">Gossypium harknessii</name>
    <dbReference type="NCBI Taxonomy" id="34285"/>
    <lineage>
        <taxon>Eukaryota</taxon>
        <taxon>Viridiplantae</taxon>
        <taxon>Streptophyta</taxon>
        <taxon>Embryophyta</taxon>
        <taxon>Tracheophyta</taxon>
        <taxon>Spermatophyta</taxon>
        <taxon>Magnoliopsida</taxon>
        <taxon>eudicotyledons</taxon>
        <taxon>Gunneridae</taxon>
        <taxon>Pentapetalae</taxon>
        <taxon>rosids</taxon>
        <taxon>malvids</taxon>
        <taxon>Malvales</taxon>
        <taxon>Malvaceae</taxon>
        <taxon>Malvoideae</taxon>
        <taxon>Gossypium</taxon>
    </lineage>
</organism>
<name>A0A7J9I8L4_9ROSI</name>
<feature type="region of interest" description="Disordered" evidence="1">
    <location>
        <begin position="171"/>
        <end position="215"/>
    </location>
</feature>
<feature type="transmembrane region" description="Helical" evidence="2">
    <location>
        <begin position="12"/>
        <end position="34"/>
    </location>
</feature>
<keyword evidence="2" id="KW-0472">Membrane</keyword>
<proteinExistence type="predicted"/>
<dbReference type="Proteomes" id="UP000593560">
    <property type="component" value="Unassembled WGS sequence"/>
</dbReference>
<reference evidence="3 4" key="1">
    <citation type="journal article" date="2019" name="Genome Biol. Evol.">
        <title>Insights into the evolution of the New World diploid cottons (Gossypium, subgenus Houzingenia) based on genome sequencing.</title>
        <authorList>
            <person name="Grover C.E."/>
            <person name="Arick M.A. 2nd"/>
            <person name="Thrash A."/>
            <person name="Conover J.L."/>
            <person name="Sanders W.S."/>
            <person name="Peterson D.G."/>
            <person name="Frelichowski J.E."/>
            <person name="Scheffler J.A."/>
            <person name="Scheffler B.E."/>
            <person name="Wendel J.F."/>
        </authorList>
    </citation>
    <scope>NUCLEOTIDE SEQUENCE [LARGE SCALE GENOMIC DNA]</scope>
    <source>
        <strain evidence="3">0</strain>
        <tissue evidence="3">Leaf</tissue>
    </source>
</reference>
<sequence length="215" mass="23654">QKSKKLTNTFVSAASGKILGFFVFLSFSLAYGVVSQKIMENELAQLSINEEEDAYNSLSCHEKYYGKSMASCSRSSHSGSGGKKTTVGGGTVVDPVNANPVLGLDPRSAYWSYMATRGRGGGSDGVQEANKRFMNGSWRMEHRKRFGKAIDPILGINLEGGLLCDEAKQVKKEKKSRRESDDLSKMEELNSSVRNRRLMDLNHLSSAASKRQADR</sequence>
<evidence type="ECO:0000256" key="1">
    <source>
        <dbReference type="SAM" id="MobiDB-lite"/>
    </source>
</evidence>
<protein>
    <submittedName>
        <fullName evidence="3">Uncharacterized protein</fullName>
    </submittedName>
</protein>
<evidence type="ECO:0000313" key="3">
    <source>
        <dbReference type="EMBL" id="MBA0818248.1"/>
    </source>
</evidence>
<feature type="compositionally biased region" description="Basic and acidic residues" evidence="1">
    <location>
        <begin position="171"/>
        <end position="188"/>
    </location>
</feature>
<keyword evidence="2" id="KW-1133">Transmembrane helix</keyword>
<comment type="caution">
    <text evidence="3">The sequence shown here is derived from an EMBL/GenBank/DDBJ whole genome shotgun (WGS) entry which is preliminary data.</text>
</comment>
<feature type="non-terminal residue" evidence="3">
    <location>
        <position position="215"/>
    </location>
</feature>